<sequence>MADPNMLRSSLEQTLSPFAETRKGAEKFLESVSGQPGFVLVVLQVLESAQEKPEVRLASALLFKNFIKKNWDPEKEGCIPETEKQVVKQHIVELMCRMPESIQKQLIEALATIGEYDFPHNWQSLLVELVQKLKTEVDWQVRIGVLMTANTIFKRFRNVFRSDSLFAELKHCLEVFQEPLLVLYKETGAALRSPGVPKAQQLQIMAALRIMSRIYFSLNWQDLPEYFEDHIAEWMTEFLSYYDYVNPALIDQDNEDEPDPIDLLLVAIADNVNLYADKYDEEFKPYLPKFTEVIWHLLAKRITLNPKHDDLAAKSMKFLTLVSSRSLHRDVFNSQQVLTEICGIVVKNLQLRSSDEELFEDNPMDYIRRDVDGADGDSRRSAARDLVRGLLNSFSDDVTQICMSTIQTQLQQYRANPASNWALKDVSINLVIAISALKQSRLRGVSEVNSRVPLMDFFMGEVLPELSNPQVSPILKAGAIKFVSTFRNQLPVEAMEQLFPLLMSCMEPAQFVVHTYAAACVERLFTVKDNGALRFSKERLAPYLEKLLDHLFNILEQPNYPENDYLMRLVMRLISVAKQDVIPLADRVVDRLTRILKQICANPSNPTFSHYLFEALSVLILNVCSANPAATERFESLLFPPFQTVLANDVEALSPYVYQVLAQMLELRPSGVSQAYMSMFPVLLSPALWERVSNAPAIVKLLEAYMRKAPNDVSQSTAGILGVFQKLISSRTTEAFGFSILRAMFTFMPQEAFKNFYSEIVKILMIRLQSRMSGRSPASFVIDLLHTISVAIGKLGADAFVGALEALQPGMSKMFLVSVWAENATKVRGRNEKKACVIGLTRLLCESELCKSQLDVWKSTLEATVKVLEDVEDSSSLVRDNDDVLEDLEQTGYEAGFSKLHFASIVPTDCLSEYPEGKNYFVTSLAKLSASQPGVYSAVAQKELPPQAVEILQGYFTQYNAHFQ</sequence>
<dbReference type="EMBL" id="SPLM01000149">
    <property type="protein sequence ID" value="TMW55093.1"/>
    <property type="molecule type" value="Genomic_DNA"/>
</dbReference>
<keyword evidence="10" id="KW-1185">Reference proteome</keyword>
<dbReference type="InterPro" id="IPR013713">
    <property type="entry name" value="XPO2_central"/>
</dbReference>
<evidence type="ECO:0000256" key="3">
    <source>
        <dbReference type="ARBA" id="ARBA00008669"/>
    </source>
</evidence>
<dbReference type="AlphaFoldDB" id="A0A8K1FDQ0"/>
<keyword evidence="7" id="KW-0539">Nucleus</keyword>
<dbReference type="GO" id="GO:0006606">
    <property type="term" value="P:protein import into nucleus"/>
    <property type="evidence" value="ECO:0007669"/>
    <property type="project" value="TreeGrafter"/>
</dbReference>
<dbReference type="GO" id="GO:0005829">
    <property type="term" value="C:cytosol"/>
    <property type="evidence" value="ECO:0007669"/>
    <property type="project" value="TreeGrafter"/>
</dbReference>
<evidence type="ECO:0000256" key="5">
    <source>
        <dbReference type="ARBA" id="ARBA00022490"/>
    </source>
</evidence>
<dbReference type="Pfam" id="PF03378">
    <property type="entry name" value="CAS_CSE1"/>
    <property type="match status" value="1"/>
</dbReference>
<dbReference type="PANTHER" id="PTHR10997:SF8">
    <property type="entry name" value="EXPORTIN-2"/>
    <property type="match status" value="1"/>
</dbReference>
<dbReference type="PROSITE" id="PS50166">
    <property type="entry name" value="IMPORTIN_B_NT"/>
    <property type="match status" value="1"/>
</dbReference>
<dbReference type="SUPFAM" id="SSF48371">
    <property type="entry name" value="ARM repeat"/>
    <property type="match status" value="1"/>
</dbReference>
<protein>
    <recommendedName>
        <fullName evidence="8">Importin N-terminal domain-containing protein</fullName>
    </recommendedName>
</protein>
<reference evidence="9" key="1">
    <citation type="submission" date="2019-03" db="EMBL/GenBank/DDBJ databases">
        <title>Long read genome sequence of the mycoparasitic Pythium oligandrum ATCC 38472 isolated from sugarbeet rhizosphere.</title>
        <authorList>
            <person name="Gaulin E."/>
        </authorList>
    </citation>
    <scope>NUCLEOTIDE SEQUENCE</scope>
    <source>
        <strain evidence="9">ATCC 38472_TT</strain>
    </source>
</reference>
<dbReference type="Pfam" id="PF08506">
    <property type="entry name" value="Cse1"/>
    <property type="match status" value="1"/>
</dbReference>
<dbReference type="Pfam" id="PF03810">
    <property type="entry name" value="IBN_N"/>
    <property type="match status" value="1"/>
</dbReference>
<dbReference type="InterPro" id="IPR016024">
    <property type="entry name" value="ARM-type_fold"/>
</dbReference>
<comment type="similarity">
    <text evidence="3">Belongs to the XPO2/CSE1 family.</text>
</comment>
<evidence type="ECO:0000313" key="10">
    <source>
        <dbReference type="Proteomes" id="UP000794436"/>
    </source>
</evidence>
<dbReference type="Proteomes" id="UP000794436">
    <property type="component" value="Unassembled WGS sequence"/>
</dbReference>
<dbReference type="InterPro" id="IPR005043">
    <property type="entry name" value="XPO2_C"/>
</dbReference>
<keyword evidence="6" id="KW-0653">Protein transport</keyword>
<evidence type="ECO:0000256" key="2">
    <source>
        <dbReference type="ARBA" id="ARBA00004496"/>
    </source>
</evidence>
<keyword evidence="4" id="KW-0813">Transport</keyword>
<comment type="subcellular location">
    <subcellularLocation>
        <location evidence="2">Cytoplasm</location>
    </subcellularLocation>
    <subcellularLocation>
        <location evidence="1">Nucleus</location>
    </subcellularLocation>
</comment>
<dbReference type="InterPro" id="IPR011989">
    <property type="entry name" value="ARM-like"/>
</dbReference>
<evidence type="ECO:0000256" key="1">
    <source>
        <dbReference type="ARBA" id="ARBA00004123"/>
    </source>
</evidence>
<evidence type="ECO:0000256" key="4">
    <source>
        <dbReference type="ARBA" id="ARBA00022448"/>
    </source>
</evidence>
<evidence type="ECO:0000256" key="7">
    <source>
        <dbReference type="ARBA" id="ARBA00023242"/>
    </source>
</evidence>
<dbReference type="InterPro" id="IPR001494">
    <property type="entry name" value="Importin-beta_N"/>
</dbReference>
<name>A0A8K1FDQ0_PYTOL</name>
<comment type="caution">
    <text evidence="9">The sequence shown here is derived from an EMBL/GenBank/DDBJ whole genome shotgun (WGS) entry which is preliminary data.</text>
</comment>
<dbReference type="GO" id="GO:0005635">
    <property type="term" value="C:nuclear envelope"/>
    <property type="evidence" value="ECO:0007669"/>
    <property type="project" value="TreeGrafter"/>
</dbReference>
<evidence type="ECO:0000256" key="6">
    <source>
        <dbReference type="ARBA" id="ARBA00022927"/>
    </source>
</evidence>
<proteinExistence type="inferred from homology"/>
<keyword evidence="5" id="KW-0963">Cytoplasm</keyword>
<dbReference type="GO" id="GO:0006611">
    <property type="term" value="P:protein export from nucleus"/>
    <property type="evidence" value="ECO:0007669"/>
    <property type="project" value="TreeGrafter"/>
</dbReference>
<evidence type="ECO:0000259" key="8">
    <source>
        <dbReference type="PROSITE" id="PS50166"/>
    </source>
</evidence>
<dbReference type="SMART" id="SM00913">
    <property type="entry name" value="IBN_N"/>
    <property type="match status" value="1"/>
</dbReference>
<dbReference type="GO" id="GO:0005049">
    <property type="term" value="F:nuclear export signal receptor activity"/>
    <property type="evidence" value="ECO:0007669"/>
    <property type="project" value="TreeGrafter"/>
</dbReference>
<dbReference type="FunFam" id="1.25.10.10:FF:000507">
    <property type="entry name" value="Exportin-2"/>
    <property type="match status" value="1"/>
</dbReference>
<organism evidence="9 10">
    <name type="scientific">Pythium oligandrum</name>
    <name type="common">Mycoparasitic fungus</name>
    <dbReference type="NCBI Taxonomy" id="41045"/>
    <lineage>
        <taxon>Eukaryota</taxon>
        <taxon>Sar</taxon>
        <taxon>Stramenopiles</taxon>
        <taxon>Oomycota</taxon>
        <taxon>Peronosporomycetes</taxon>
        <taxon>Pythiales</taxon>
        <taxon>Pythiaceae</taxon>
        <taxon>Pythium</taxon>
    </lineage>
</organism>
<dbReference type="OrthoDB" id="3268246at2759"/>
<dbReference type="PANTHER" id="PTHR10997">
    <property type="entry name" value="IMPORTIN-7, 8, 11"/>
    <property type="match status" value="1"/>
</dbReference>
<dbReference type="Gene3D" id="1.25.10.10">
    <property type="entry name" value="Leucine-rich Repeat Variant"/>
    <property type="match status" value="1"/>
</dbReference>
<dbReference type="GO" id="GO:0031267">
    <property type="term" value="F:small GTPase binding"/>
    <property type="evidence" value="ECO:0007669"/>
    <property type="project" value="InterPro"/>
</dbReference>
<accession>A0A8K1FDQ0</accession>
<feature type="domain" description="Importin N-terminal" evidence="8">
    <location>
        <begin position="25"/>
        <end position="97"/>
    </location>
</feature>
<evidence type="ECO:0000313" key="9">
    <source>
        <dbReference type="EMBL" id="TMW55093.1"/>
    </source>
</evidence>
<gene>
    <name evidence="9" type="ORF">Poli38472_013855</name>
</gene>